<gene>
    <name evidence="5" type="ORF">Q9R02_01390</name>
</gene>
<dbReference type="RefSeq" id="WP_305994848.1">
    <property type="nucleotide sequence ID" value="NZ_JAVALS010000001.1"/>
</dbReference>
<reference evidence="5 6" key="1">
    <citation type="submission" date="2023-08" db="EMBL/GenBank/DDBJ databases">
        <title>Arthrobacter horti sp. nov., isolated from forest soil.</title>
        <authorList>
            <person name="Park M."/>
        </authorList>
    </citation>
    <scope>NUCLEOTIDE SEQUENCE [LARGE SCALE GENOMIC DNA]</scope>
    <source>
        <strain evidence="5 6">YJM1</strain>
    </source>
</reference>
<dbReference type="Proteomes" id="UP001232725">
    <property type="component" value="Unassembled WGS sequence"/>
</dbReference>
<evidence type="ECO:0000313" key="6">
    <source>
        <dbReference type="Proteomes" id="UP001232725"/>
    </source>
</evidence>
<organism evidence="5 6">
    <name type="scientific">Arthrobacter horti</name>
    <dbReference type="NCBI Taxonomy" id="3068273"/>
    <lineage>
        <taxon>Bacteria</taxon>
        <taxon>Bacillati</taxon>
        <taxon>Actinomycetota</taxon>
        <taxon>Actinomycetes</taxon>
        <taxon>Micrococcales</taxon>
        <taxon>Micrococcaceae</taxon>
        <taxon>Arthrobacter</taxon>
    </lineage>
</organism>
<keyword evidence="2" id="KW-0813">Transport</keyword>
<feature type="region of interest" description="Disordered" evidence="3">
    <location>
        <begin position="1"/>
        <end position="22"/>
    </location>
</feature>
<feature type="transmembrane region" description="Helical" evidence="4">
    <location>
        <begin position="138"/>
        <end position="163"/>
    </location>
</feature>
<proteinExistence type="inferred from homology"/>
<evidence type="ECO:0000256" key="1">
    <source>
        <dbReference type="ARBA" id="ARBA00010692"/>
    </source>
</evidence>
<dbReference type="Gene3D" id="1.10.1760.20">
    <property type="match status" value="1"/>
</dbReference>
<evidence type="ECO:0000256" key="3">
    <source>
        <dbReference type="SAM" id="MobiDB-lite"/>
    </source>
</evidence>
<keyword evidence="2 4" id="KW-0472">Membrane</keyword>
<feature type="transmembrane region" description="Helical" evidence="4">
    <location>
        <begin position="53"/>
        <end position="70"/>
    </location>
</feature>
<evidence type="ECO:0000256" key="4">
    <source>
        <dbReference type="SAM" id="Phobius"/>
    </source>
</evidence>
<dbReference type="InterPro" id="IPR003784">
    <property type="entry name" value="BioY"/>
</dbReference>
<feature type="transmembrane region" description="Helical" evidence="4">
    <location>
        <begin position="77"/>
        <end position="96"/>
    </location>
</feature>
<feature type="transmembrane region" description="Helical" evidence="4">
    <location>
        <begin position="108"/>
        <end position="126"/>
    </location>
</feature>
<dbReference type="PANTHER" id="PTHR34295">
    <property type="entry name" value="BIOTIN TRANSPORTER BIOY"/>
    <property type="match status" value="1"/>
</dbReference>
<comment type="caution">
    <text evidence="5">The sequence shown here is derived from an EMBL/GenBank/DDBJ whole genome shotgun (WGS) entry which is preliminary data.</text>
</comment>
<feature type="transmembrane region" description="Helical" evidence="4">
    <location>
        <begin position="29"/>
        <end position="47"/>
    </location>
</feature>
<keyword evidence="2" id="KW-1003">Cell membrane</keyword>
<name>A0ABT9IJN6_9MICC</name>
<protein>
    <recommendedName>
        <fullName evidence="2">Biotin transporter</fullName>
    </recommendedName>
</protein>
<keyword evidence="6" id="KW-1185">Reference proteome</keyword>
<evidence type="ECO:0000313" key="5">
    <source>
        <dbReference type="EMBL" id="MDP5225809.1"/>
    </source>
</evidence>
<keyword evidence="4" id="KW-0812">Transmembrane</keyword>
<dbReference type="PANTHER" id="PTHR34295:SF1">
    <property type="entry name" value="BIOTIN TRANSPORTER BIOY"/>
    <property type="match status" value="1"/>
</dbReference>
<dbReference type="Pfam" id="PF02632">
    <property type="entry name" value="BioY"/>
    <property type="match status" value="1"/>
</dbReference>
<comment type="subcellular location">
    <subcellularLocation>
        <location evidence="2">Cell membrane</location>
        <topology evidence="2">Multi-pass membrane protein</topology>
    </subcellularLocation>
</comment>
<comment type="similarity">
    <text evidence="1 2">Belongs to the BioY family.</text>
</comment>
<dbReference type="EMBL" id="JAVALS010000001">
    <property type="protein sequence ID" value="MDP5225809.1"/>
    <property type="molecule type" value="Genomic_DNA"/>
</dbReference>
<keyword evidence="4" id="KW-1133">Transmembrane helix</keyword>
<evidence type="ECO:0000256" key="2">
    <source>
        <dbReference type="PIRNR" id="PIRNR016661"/>
    </source>
</evidence>
<sequence>MTSPKEETMTADTPTAGAGRSAWTPRDTALVAVFAALVAASAFVPGISIGGVGVPITIQTLVIALTGLVLGGRRAFAAVLLYVVLGLAGLPIFSQGRAGLGVMAGPSAGYIVAFPLVAGLTGFFASHVLRRGLKPRTLWFFLAALVSSLVLTHTLGPVGIMLNAKVTLAQGFIADLPFYPGDILKDVLAAVLATALHRAFPDILLRRVARRAQPETGADA</sequence>
<accession>A0ABT9IJN6</accession>
<dbReference type="PIRSF" id="PIRSF016661">
    <property type="entry name" value="BioY"/>
    <property type="match status" value="1"/>
</dbReference>